<evidence type="ECO:0000313" key="1">
    <source>
        <dbReference type="EMBL" id="SEH04245.1"/>
    </source>
</evidence>
<dbReference type="EMBL" id="FMSV02000032">
    <property type="protein sequence ID" value="SEH04245.1"/>
    <property type="molecule type" value="Genomic_DNA"/>
</dbReference>
<accession>A0A1H6F5H2</accession>
<protein>
    <recommendedName>
        <fullName evidence="3">DGQHR domain protein</fullName>
    </recommendedName>
</protein>
<gene>
    <name evidence="1" type="ORF">MBHS_00090</name>
</gene>
<dbReference type="AlphaFoldDB" id="A0A1H6F5H2"/>
<dbReference type="NCBIfam" id="TIGR03187">
    <property type="entry name" value="DGQHR"/>
    <property type="match status" value="1"/>
</dbReference>
<keyword evidence="2" id="KW-1185">Reference proteome</keyword>
<proteinExistence type="predicted"/>
<dbReference type="Proteomes" id="UP000236724">
    <property type="component" value="Unassembled WGS sequence"/>
</dbReference>
<evidence type="ECO:0000313" key="2">
    <source>
        <dbReference type="Proteomes" id="UP000236724"/>
    </source>
</evidence>
<evidence type="ECO:0008006" key="3">
    <source>
        <dbReference type="Google" id="ProtNLM"/>
    </source>
</evidence>
<name>A0A1H6F5H2_9GAMM</name>
<dbReference type="InterPro" id="IPR017601">
    <property type="entry name" value="DGQHR-contain_dom"/>
</dbReference>
<reference evidence="1 2" key="1">
    <citation type="submission" date="2016-10" db="EMBL/GenBank/DDBJ databases">
        <authorList>
            <person name="de Groot N.N."/>
        </authorList>
    </citation>
    <scope>NUCLEOTIDE SEQUENCE [LARGE SCALE GENOMIC DNA]</scope>
    <source>
        <strain evidence="1">MBHS1</strain>
    </source>
</reference>
<organism evidence="1 2">
    <name type="scientific">Candidatus Venteria ishoeyi</name>
    <dbReference type="NCBI Taxonomy" id="1899563"/>
    <lineage>
        <taxon>Bacteria</taxon>
        <taxon>Pseudomonadati</taxon>
        <taxon>Pseudomonadota</taxon>
        <taxon>Gammaproteobacteria</taxon>
        <taxon>Thiotrichales</taxon>
        <taxon>Thiotrichaceae</taxon>
        <taxon>Venteria</taxon>
    </lineage>
</organism>
<sequence>MDSGHSGTLYLPTRESSGHIAWVVDGQKRYLALTASKKTLAVPVVAFITDDLNMQREQFMVCNRVNPLPEKMLNELLPKVNMRISSYLPKRQIPAALCDLLNNDPDSPFYTLMYLAADKKSTTGVISDSVMIKVINRNLKTPLGVLFQYQNLADGASDTEKMYDTLSLYWGCVREVFPDAWGNADSLLMQAPGLEAMSILMDKIMLRAELQPSPRKELLQSLQTIAPFCRWTSGTWEELGLPWNKIKPSVSHIRSLSDYLIRLDFQQNRSKKG</sequence>
<dbReference type="CDD" id="cd16413">
    <property type="entry name" value="DGQHR_domain"/>
    <property type="match status" value="1"/>
</dbReference>